<sequence>MDSEIEVRLLLDPKKVLTPDSKLKSSVQSDLGLKKEPRKLNVQFLDKTSLELYNAGWSARIRYTEGGPAFELTYKKRYAIASEQQIDATLNEASNQGFEFGANGRWEAQIEWGYESFTLSISYKIQEDGTALPKEAESRQILIENAPLEFDNWNSDRWGTRTLGDSRIFGPVPVKRYVGSWEGMRLYLEVWPIRDRAGRDIVEASFKTESRETASKKKIKLMELLQSANCFLAEDSAKTQLIMENY</sequence>
<dbReference type="EMBL" id="KZ821674">
    <property type="protein sequence ID" value="PYH87060.1"/>
    <property type="molecule type" value="Genomic_DNA"/>
</dbReference>
<dbReference type="GeneID" id="37133324"/>
<dbReference type="AlphaFoldDB" id="A0A319CQY2"/>
<evidence type="ECO:0000313" key="2">
    <source>
        <dbReference type="Proteomes" id="UP000248340"/>
    </source>
</evidence>
<dbReference type="RefSeq" id="XP_025497260.1">
    <property type="nucleotide sequence ID" value="XM_025630583.1"/>
</dbReference>
<dbReference type="VEuPathDB" id="FungiDB:BO82DRAFT_1989"/>
<evidence type="ECO:0008006" key="3">
    <source>
        <dbReference type="Google" id="ProtNLM"/>
    </source>
</evidence>
<dbReference type="OrthoDB" id="4573177at2759"/>
<gene>
    <name evidence="1" type="ORF">BO82DRAFT_1989</name>
</gene>
<accession>A0A319CQY2</accession>
<proteinExistence type="predicted"/>
<reference evidence="1 2" key="1">
    <citation type="submission" date="2016-12" db="EMBL/GenBank/DDBJ databases">
        <title>The genomes of Aspergillus section Nigri reveals drivers in fungal speciation.</title>
        <authorList>
            <consortium name="DOE Joint Genome Institute"/>
            <person name="Vesth T.C."/>
            <person name="Nybo J."/>
            <person name="Theobald S."/>
            <person name="Brandl J."/>
            <person name="Frisvad J.C."/>
            <person name="Nielsen K.F."/>
            <person name="Lyhne E.K."/>
            <person name="Kogle M.E."/>
            <person name="Kuo A."/>
            <person name="Riley R."/>
            <person name="Clum A."/>
            <person name="Nolan M."/>
            <person name="Lipzen A."/>
            <person name="Salamov A."/>
            <person name="Henrissat B."/>
            <person name="Wiebenga A."/>
            <person name="De Vries R.P."/>
            <person name="Grigoriev I.V."/>
            <person name="Mortensen U.H."/>
            <person name="Andersen M.R."/>
            <person name="Baker S.E."/>
        </authorList>
    </citation>
    <scope>NUCLEOTIDE SEQUENCE [LARGE SCALE GENOMIC DNA]</scope>
    <source>
        <strain evidence="1 2">CBS 121591</strain>
    </source>
</reference>
<protein>
    <recommendedName>
        <fullName evidence="3">CYTH domain-containing protein</fullName>
    </recommendedName>
</protein>
<keyword evidence="2" id="KW-1185">Reference proteome</keyword>
<dbReference type="Gene3D" id="2.40.320.10">
    <property type="entry name" value="Hypothetical Protein Pfu-838710-001"/>
    <property type="match status" value="1"/>
</dbReference>
<dbReference type="Proteomes" id="UP000248340">
    <property type="component" value="Unassembled WGS sequence"/>
</dbReference>
<name>A0A319CQY2_9EURO</name>
<dbReference type="STRING" id="1448315.A0A319CQY2"/>
<organism evidence="1 2">
    <name type="scientific">Aspergillus uvarum CBS 121591</name>
    <dbReference type="NCBI Taxonomy" id="1448315"/>
    <lineage>
        <taxon>Eukaryota</taxon>
        <taxon>Fungi</taxon>
        <taxon>Dikarya</taxon>
        <taxon>Ascomycota</taxon>
        <taxon>Pezizomycotina</taxon>
        <taxon>Eurotiomycetes</taxon>
        <taxon>Eurotiomycetidae</taxon>
        <taxon>Eurotiales</taxon>
        <taxon>Aspergillaceae</taxon>
        <taxon>Aspergillus</taxon>
        <taxon>Aspergillus subgen. Circumdati</taxon>
    </lineage>
</organism>
<evidence type="ECO:0000313" key="1">
    <source>
        <dbReference type="EMBL" id="PYH87060.1"/>
    </source>
</evidence>